<gene>
    <name evidence="1" type="ORF">BDN72DRAFT_855007</name>
</gene>
<dbReference type="EMBL" id="ML208278">
    <property type="protein sequence ID" value="TFK73166.1"/>
    <property type="molecule type" value="Genomic_DNA"/>
</dbReference>
<evidence type="ECO:0000313" key="2">
    <source>
        <dbReference type="Proteomes" id="UP000308600"/>
    </source>
</evidence>
<sequence length="211" mass="23937">MPIGELGSWSYKPGCKESGHLWDNKFIHQWTLGWLGYGFKKYEKNIGFAGRVLLSTELPKCRIEKLMQLEGVTSEDILELNEMKRKLDQHLTDLSKRAHRNISLTCQIVHLEKWGEFYNFHCGQDLTDLSKCPLRREFISLTCQNVCVGGKIRGGVSISLTYQNVHLGTLGFLSKSSCEWIDTFISAGWMALLQVAGIQGNITTILQVQNL</sequence>
<dbReference type="Proteomes" id="UP000308600">
    <property type="component" value="Unassembled WGS sequence"/>
</dbReference>
<evidence type="ECO:0000313" key="1">
    <source>
        <dbReference type="EMBL" id="TFK73166.1"/>
    </source>
</evidence>
<reference evidence="1 2" key="1">
    <citation type="journal article" date="2019" name="Nat. Ecol. Evol.">
        <title>Megaphylogeny resolves global patterns of mushroom evolution.</title>
        <authorList>
            <person name="Varga T."/>
            <person name="Krizsan K."/>
            <person name="Foldi C."/>
            <person name="Dima B."/>
            <person name="Sanchez-Garcia M."/>
            <person name="Sanchez-Ramirez S."/>
            <person name="Szollosi G.J."/>
            <person name="Szarkandi J.G."/>
            <person name="Papp V."/>
            <person name="Albert L."/>
            <person name="Andreopoulos W."/>
            <person name="Angelini C."/>
            <person name="Antonin V."/>
            <person name="Barry K.W."/>
            <person name="Bougher N.L."/>
            <person name="Buchanan P."/>
            <person name="Buyck B."/>
            <person name="Bense V."/>
            <person name="Catcheside P."/>
            <person name="Chovatia M."/>
            <person name="Cooper J."/>
            <person name="Damon W."/>
            <person name="Desjardin D."/>
            <person name="Finy P."/>
            <person name="Geml J."/>
            <person name="Haridas S."/>
            <person name="Hughes K."/>
            <person name="Justo A."/>
            <person name="Karasinski D."/>
            <person name="Kautmanova I."/>
            <person name="Kiss B."/>
            <person name="Kocsube S."/>
            <person name="Kotiranta H."/>
            <person name="LaButti K.M."/>
            <person name="Lechner B.E."/>
            <person name="Liimatainen K."/>
            <person name="Lipzen A."/>
            <person name="Lukacs Z."/>
            <person name="Mihaltcheva S."/>
            <person name="Morgado L.N."/>
            <person name="Niskanen T."/>
            <person name="Noordeloos M.E."/>
            <person name="Ohm R.A."/>
            <person name="Ortiz-Santana B."/>
            <person name="Ovrebo C."/>
            <person name="Racz N."/>
            <person name="Riley R."/>
            <person name="Savchenko A."/>
            <person name="Shiryaev A."/>
            <person name="Soop K."/>
            <person name="Spirin V."/>
            <person name="Szebenyi C."/>
            <person name="Tomsovsky M."/>
            <person name="Tulloss R.E."/>
            <person name="Uehling J."/>
            <person name="Grigoriev I.V."/>
            <person name="Vagvolgyi C."/>
            <person name="Papp T."/>
            <person name="Martin F.M."/>
            <person name="Miettinen O."/>
            <person name="Hibbett D.S."/>
            <person name="Nagy L.G."/>
        </authorList>
    </citation>
    <scope>NUCLEOTIDE SEQUENCE [LARGE SCALE GENOMIC DNA]</scope>
    <source>
        <strain evidence="1 2">NL-1719</strain>
    </source>
</reference>
<proteinExistence type="predicted"/>
<keyword evidence="2" id="KW-1185">Reference proteome</keyword>
<name>A0ACD3B5J5_9AGAR</name>
<accession>A0ACD3B5J5</accession>
<protein>
    <submittedName>
        <fullName evidence="1">Uncharacterized protein</fullName>
    </submittedName>
</protein>
<organism evidence="1 2">
    <name type="scientific">Pluteus cervinus</name>
    <dbReference type="NCBI Taxonomy" id="181527"/>
    <lineage>
        <taxon>Eukaryota</taxon>
        <taxon>Fungi</taxon>
        <taxon>Dikarya</taxon>
        <taxon>Basidiomycota</taxon>
        <taxon>Agaricomycotina</taxon>
        <taxon>Agaricomycetes</taxon>
        <taxon>Agaricomycetidae</taxon>
        <taxon>Agaricales</taxon>
        <taxon>Pluteineae</taxon>
        <taxon>Pluteaceae</taxon>
        <taxon>Pluteus</taxon>
    </lineage>
</organism>